<reference evidence="1" key="1">
    <citation type="journal article" date="2012" name="Science">
        <title>Fermentation, hydrogen, and sulfur metabolism in multiple uncultivated bacterial phyla.</title>
        <authorList>
            <person name="Wrighton K.C."/>
            <person name="Thomas B.C."/>
            <person name="Sharon I."/>
            <person name="Miller C.S."/>
            <person name="Castelle C.J."/>
            <person name="VerBerkmoes N.C."/>
            <person name="Wilkins M.J."/>
            <person name="Hettich R.L."/>
            <person name="Lipton M.S."/>
            <person name="Williams K.H."/>
            <person name="Long P.E."/>
            <person name="Banfield J.F."/>
        </authorList>
    </citation>
    <scope>NUCLEOTIDE SEQUENCE [LARGE SCALE GENOMIC DNA]</scope>
</reference>
<dbReference type="EMBL" id="AMFJ01034381">
    <property type="protein sequence ID" value="EKD29507.1"/>
    <property type="molecule type" value="Genomic_DNA"/>
</dbReference>
<accession>K1XW72</accession>
<comment type="caution">
    <text evidence="1">The sequence shown here is derived from an EMBL/GenBank/DDBJ whole genome shotgun (WGS) entry which is preliminary data.</text>
</comment>
<dbReference type="AlphaFoldDB" id="K1XW72"/>
<feature type="non-terminal residue" evidence="1">
    <location>
        <position position="133"/>
    </location>
</feature>
<gene>
    <name evidence="1" type="ORF">ACD_78C00381G0001</name>
</gene>
<proteinExistence type="predicted"/>
<organism evidence="1">
    <name type="scientific">uncultured bacterium</name>
    <name type="common">gcode 4</name>
    <dbReference type="NCBI Taxonomy" id="1234023"/>
    <lineage>
        <taxon>Bacteria</taxon>
        <taxon>environmental samples</taxon>
    </lineage>
</organism>
<evidence type="ECO:0000313" key="1">
    <source>
        <dbReference type="EMBL" id="EKD29507.1"/>
    </source>
</evidence>
<name>K1XW72_9BACT</name>
<protein>
    <submittedName>
        <fullName evidence="1">Uncharacterized protein</fullName>
    </submittedName>
</protein>
<sequence length="133" mass="15373">MEPNNIGTIGRYLHPECSSENEIVAGYDESKESIDSRKHSSPDIPSESLYFVSVFLEEDSNILHVCFDPTNRGYIVSHEQDFSGSLWEEFTNLFHPAIVSVLFCYPFGFVRKLFPDSFISVFFWNFEDFFGEC</sequence>